<dbReference type="GO" id="GO:0006629">
    <property type="term" value="P:lipid metabolic process"/>
    <property type="evidence" value="ECO:0007669"/>
    <property type="project" value="UniProtKB-KW"/>
</dbReference>
<feature type="region of interest" description="Disordered" evidence="5">
    <location>
        <begin position="378"/>
        <end position="399"/>
    </location>
</feature>
<dbReference type="SMART" id="SM01326">
    <property type="entry name" value="PTEN_C2"/>
    <property type="match status" value="1"/>
</dbReference>
<evidence type="ECO:0000256" key="2">
    <source>
        <dbReference type="ARBA" id="ARBA00022801"/>
    </source>
</evidence>
<dbReference type="GO" id="GO:0016314">
    <property type="term" value="F:phosphatidylinositol-3,4,5-trisphosphate 3-phosphatase activity"/>
    <property type="evidence" value="ECO:0007669"/>
    <property type="project" value="TreeGrafter"/>
</dbReference>
<dbReference type="FunFam" id="3.90.190.10:FF:000029">
    <property type="entry name" value="Phosphatidylinositol 3,4,5-trisphosphate 3-phosphatase and dual-specificity protein phosphatase PTEN"/>
    <property type="match status" value="1"/>
</dbReference>
<proteinExistence type="inferred from homology"/>
<dbReference type="PANTHER" id="PTHR12305">
    <property type="entry name" value="PHOSPHATASE WITH HOMOLOGY TO TENSIN"/>
    <property type="match status" value="1"/>
</dbReference>
<dbReference type="InterPro" id="IPR029023">
    <property type="entry name" value="Tensin_phosphatase"/>
</dbReference>
<dbReference type="PROSITE" id="PS00383">
    <property type="entry name" value="TYR_PHOSPHATASE_1"/>
    <property type="match status" value="1"/>
</dbReference>
<evidence type="ECO:0000259" key="7">
    <source>
        <dbReference type="PROSITE" id="PS51181"/>
    </source>
</evidence>
<dbReference type="PANTHER" id="PTHR12305:SF60">
    <property type="entry name" value="PHOSPHATIDYLINOSITOL 3,4,5-TRISPHOSPHATE 3-PHOSPHATASE TPTE2-RELATED"/>
    <property type="match status" value="1"/>
</dbReference>
<keyword evidence="2" id="KW-0378">Hydrolase</keyword>
<evidence type="ECO:0000256" key="5">
    <source>
        <dbReference type="SAM" id="MobiDB-lite"/>
    </source>
</evidence>
<dbReference type="InterPro" id="IPR000387">
    <property type="entry name" value="Tyr_Pase_dom"/>
</dbReference>
<dbReference type="EMBL" id="HACM01005387">
    <property type="protein sequence ID" value="CRZ05829.1"/>
    <property type="molecule type" value="Transcribed_RNA"/>
</dbReference>
<dbReference type="PROSITE" id="PS51182">
    <property type="entry name" value="C2_TENSIN"/>
    <property type="match status" value="1"/>
</dbReference>
<dbReference type="PROSITE" id="PS51181">
    <property type="entry name" value="PPASE_TENSIN"/>
    <property type="match status" value="1"/>
</dbReference>
<dbReference type="CDD" id="cd14509">
    <property type="entry name" value="PTP_PTEN"/>
    <property type="match status" value="1"/>
</dbReference>
<feature type="domain" description="Tyrosine specific protein phosphatases" evidence="6">
    <location>
        <begin position="130"/>
        <end position="201"/>
    </location>
</feature>
<protein>
    <recommendedName>
        <fullName evidence="10">Phosphatidylinositol-3,4,5-trisphosphate 3-phosphatase</fullName>
    </recommendedName>
</protein>
<dbReference type="InterPro" id="IPR014020">
    <property type="entry name" value="Tensin_C2-dom"/>
</dbReference>
<dbReference type="Gene3D" id="2.60.40.1110">
    <property type="match status" value="1"/>
</dbReference>
<comment type="similarity">
    <text evidence="1">Belongs to the PTEN phosphatase protein family.</text>
</comment>
<evidence type="ECO:0000256" key="3">
    <source>
        <dbReference type="ARBA" id="ARBA00022912"/>
    </source>
</evidence>
<dbReference type="AlphaFoldDB" id="A0A0H5RBK1"/>
<dbReference type="Gene3D" id="3.90.190.10">
    <property type="entry name" value="Protein tyrosine phosphatase superfamily"/>
    <property type="match status" value="1"/>
</dbReference>
<sequence length="399" mass="46175">MDIDTATKAKQQLAKFDQQTKTKDRGGNIMLTLKAKVSKKKRRFVADGFDLDLTYITDRIIAMGFPSSGLEALYRNDIKEVQNFLEVRHQGHYKVYNLCSERHYEASKFQNRVMRFPFDDHTCPAFDRMSGFTEDVHSWLTADPKNIVVIHCKAGKGRTGVTIATYLLHCGMWKYASQALSYYGFVRTFNSKGVTIPSQRRWVYYYEEYMTLQKANKALPPAVPQKLVKIILSEEAPKVDYLAIKCEEAEGDWSSDSWRSSWRSSITDPISTVFDIEPYNIQLVKDVHFKFSIKNILSKVHKFSFWINMHFIKHGYIRLAKDDLDKINKDKRSPNFYVELFFDSYNPVEAAKELELAKKRDIEIQGQIESMKKEFNFNASESSSSDDNISDRSGDVPLV</sequence>
<evidence type="ECO:0000259" key="6">
    <source>
        <dbReference type="PROSITE" id="PS50056"/>
    </source>
</evidence>
<keyword evidence="3" id="KW-0904">Protein phosphatase</keyword>
<dbReference type="GO" id="GO:0005829">
    <property type="term" value="C:cytosol"/>
    <property type="evidence" value="ECO:0007669"/>
    <property type="project" value="TreeGrafter"/>
</dbReference>
<dbReference type="SMART" id="SM01301">
    <property type="entry name" value="PTPlike_phytase"/>
    <property type="match status" value="1"/>
</dbReference>
<evidence type="ECO:0000256" key="4">
    <source>
        <dbReference type="ARBA" id="ARBA00023098"/>
    </source>
</evidence>
<reference evidence="9" key="1">
    <citation type="submission" date="2015-04" db="EMBL/GenBank/DDBJ databases">
        <title>The genome sequence of the plant pathogenic Rhizarian Plasmodiophora brassicae reveals insights in its biotrophic life cycle and the origin of chitin synthesis.</title>
        <authorList>
            <person name="Schwelm A."/>
            <person name="Fogelqvist J."/>
            <person name="Knaust A."/>
            <person name="Julke S."/>
            <person name="Lilja T."/>
            <person name="Dhandapani V."/>
            <person name="Bonilla-Rosso G."/>
            <person name="Karlsson M."/>
            <person name="Shevchenko A."/>
            <person name="Choi S.R."/>
            <person name="Kim H.G."/>
            <person name="Park J.Y."/>
            <person name="Lim Y.P."/>
            <person name="Ludwig-Muller J."/>
            <person name="Dixelius C."/>
        </authorList>
    </citation>
    <scope>NUCLEOTIDE SEQUENCE</scope>
    <source>
        <tissue evidence="9">Potato root galls</tissue>
    </source>
</reference>
<dbReference type="SUPFAM" id="SSF52799">
    <property type="entry name" value="(Phosphotyrosine protein) phosphatases II"/>
    <property type="match status" value="1"/>
</dbReference>
<dbReference type="InterPro" id="IPR045101">
    <property type="entry name" value="PTP_PTEN"/>
</dbReference>
<name>A0A0H5RBK1_9EUKA</name>
<dbReference type="InterPro" id="IPR051281">
    <property type="entry name" value="Dual-spec_lipid-protein_phosph"/>
</dbReference>
<dbReference type="InterPro" id="IPR035892">
    <property type="entry name" value="C2_domain_sf"/>
</dbReference>
<feature type="compositionally biased region" description="Basic and acidic residues" evidence="5">
    <location>
        <begin position="389"/>
        <end position="399"/>
    </location>
</feature>
<feature type="domain" description="C2 tensin-type" evidence="8">
    <location>
        <begin position="222"/>
        <end position="345"/>
    </location>
</feature>
<dbReference type="PROSITE" id="PS50056">
    <property type="entry name" value="TYR_PHOSPHATASE_2"/>
    <property type="match status" value="1"/>
</dbReference>
<evidence type="ECO:0000256" key="1">
    <source>
        <dbReference type="ARBA" id="ARBA00007881"/>
    </source>
</evidence>
<evidence type="ECO:0000259" key="8">
    <source>
        <dbReference type="PROSITE" id="PS51182"/>
    </source>
</evidence>
<feature type="domain" description="Phosphatase tensin-type" evidence="7">
    <location>
        <begin position="42"/>
        <end position="213"/>
    </location>
</feature>
<dbReference type="InterPro" id="IPR029021">
    <property type="entry name" value="Prot-tyrosine_phosphatase-like"/>
</dbReference>
<keyword evidence="4" id="KW-0443">Lipid metabolism</keyword>
<dbReference type="Pfam" id="PF22785">
    <property type="entry name" value="Tc-R-P"/>
    <property type="match status" value="1"/>
</dbReference>
<evidence type="ECO:0000313" key="9">
    <source>
        <dbReference type="EMBL" id="CRZ05829.1"/>
    </source>
</evidence>
<evidence type="ECO:0008006" key="10">
    <source>
        <dbReference type="Google" id="ProtNLM"/>
    </source>
</evidence>
<dbReference type="GO" id="GO:0004721">
    <property type="term" value="F:phosphoprotein phosphatase activity"/>
    <property type="evidence" value="ECO:0007669"/>
    <property type="project" value="UniProtKB-KW"/>
</dbReference>
<dbReference type="SUPFAM" id="SSF49562">
    <property type="entry name" value="C2 domain (Calcium/lipid-binding domain, CaLB)"/>
    <property type="match status" value="1"/>
</dbReference>
<dbReference type="Pfam" id="PF10409">
    <property type="entry name" value="PTEN_C2"/>
    <property type="match status" value="1"/>
</dbReference>
<accession>A0A0H5RBK1</accession>
<dbReference type="InterPro" id="IPR016130">
    <property type="entry name" value="Tyr_Pase_AS"/>
</dbReference>
<organism evidence="9">
    <name type="scientific">Spongospora subterranea</name>
    <dbReference type="NCBI Taxonomy" id="70186"/>
    <lineage>
        <taxon>Eukaryota</taxon>
        <taxon>Sar</taxon>
        <taxon>Rhizaria</taxon>
        <taxon>Endomyxa</taxon>
        <taxon>Phytomyxea</taxon>
        <taxon>Plasmodiophorida</taxon>
        <taxon>Plasmodiophoridae</taxon>
        <taxon>Spongospora</taxon>
    </lineage>
</organism>